<proteinExistence type="predicted"/>
<evidence type="ECO:0000259" key="1">
    <source>
        <dbReference type="Pfam" id="PF26607"/>
    </source>
</evidence>
<evidence type="ECO:0000313" key="2">
    <source>
        <dbReference type="EMBL" id="KAK6499088.1"/>
    </source>
</evidence>
<feature type="domain" description="PLL-like beta propeller" evidence="1">
    <location>
        <begin position="96"/>
        <end position="252"/>
    </location>
</feature>
<sequence>MPRSPAVVSRDNEKFIELAYVGTDHSLKHKRLEENQTWYPAGTETMNWGGKYIYNRGSACSWSTNHVSFFFIGMDSKCYEKRWVNGITGWNDFEVPGTWTIAPRSIAQFKDEERMMVFGLNEESKLFYCEHTGQPDAAGWKHTVLQGGIFSKEIPEVVTFGNSSERIDVFAVGLDSAVYQKTWTKKDGWKNHRRLGGTTLYAPRVVSWGDSSVTRYDLLSVGTDFSMWHLFSDDGEKWHPNDTAWETLGGKMATMAGGKV</sequence>
<evidence type="ECO:0000313" key="3">
    <source>
        <dbReference type="Proteomes" id="UP001370758"/>
    </source>
</evidence>
<dbReference type="Pfam" id="PF26607">
    <property type="entry name" value="DUF8189"/>
    <property type="match status" value="1"/>
</dbReference>
<dbReference type="AlphaFoldDB" id="A0AAV9VZ31"/>
<dbReference type="Gene3D" id="2.120.10.70">
    <property type="entry name" value="Fucose-specific lectin"/>
    <property type="match status" value="1"/>
</dbReference>
<reference evidence="2 3" key="1">
    <citation type="submission" date="2023-08" db="EMBL/GenBank/DDBJ databases">
        <authorList>
            <person name="Palmer J.M."/>
        </authorList>
    </citation>
    <scope>NUCLEOTIDE SEQUENCE [LARGE SCALE GENOMIC DNA]</scope>
    <source>
        <strain evidence="2 3">TWF481</strain>
    </source>
</reference>
<keyword evidence="3" id="KW-1185">Reference proteome</keyword>
<name>A0AAV9VZ31_9PEZI</name>
<dbReference type="InterPro" id="IPR058502">
    <property type="entry name" value="PLL-like_beta-prop"/>
</dbReference>
<dbReference type="Proteomes" id="UP001370758">
    <property type="component" value="Unassembled WGS sequence"/>
</dbReference>
<protein>
    <recommendedName>
        <fullName evidence="1">PLL-like beta propeller domain-containing protein</fullName>
    </recommendedName>
</protein>
<accession>A0AAV9VZ31</accession>
<gene>
    <name evidence="2" type="ORF">TWF481_011657</name>
</gene>
<dbReference type="EMBL" id="JAVHJL010000008">
    <property type="protein sequence ID" value="KAK6499088.1"/>
    <property type="molecule type" value="Genomic_DNA"/>
</dbReference>
<comment type="caution">
    <text evidence="2">The sequence shown here is derived from an EMBL/GenBank/DDBJ whole genome shotgun (WGS) entry which is preliminary data.</text>
</comment>
<organism evidence="2 3">
    <name type="scientific">Arthrobotrys musiformis</name>
    <dbReference type="NCBI Taxonomy" id="47236"/>
    <lineage>
        <taxon>Eukaryota</taxon>
        <taxon>Fungi</taxon>
        <taxon>Dikarya</taxon>
        <taxon>Ascomycota</taxon>
        <taxon>Pezizomycotina</taxon>
        <taxon>Orbiliomycetes</taxon>
        <taxon>Orbiliales</taxon>
        <taxon>Orbiliaceae</taxon>
        <taxon>Arthrobotrys</taxon>
    </lineage>
</organism>
<dbReference type="SUPFAM" id="SSF89372">
    <property type="entry name" value="Fucose-specific lectin"/>
    <property type="match status" value="1"/>
</dbReference>